<organism evidence="2 3">
    <name type="scientific">Paenibacillus brasilensis</name>
    <dbReference type="NCBI Taxonomy" id="128574"/>
    <lineage>
        <taxon>Bacteria</taxon>
        <taxon>Bacillati</taxon>
        <taxon>Bacillota</taxon>
        <taxon>Bacilli</taxon>
        <taxon>Bacillales</taxon>
        <taxon>Paenibacillaceae</taxon>
        <taxon>Paenibacillus</taxon>
    </lineage>
</organism>
<evidence type="ECO:0000313" key="3">
    <source>
        <dbReference type="Proteomes" id="UP001242811"/>
    </source>
</evidence>
<proteinExistence type="predicted"/>
<dbReference type="SUPFAM" id="SSF55729">
    <property type="entry name" value="Acyl-CoA N-acyltransferases (Nat)"/>
    <property type="match status" value="1"/>
</dbReference>
<dbReference type="EMBL" id="JAUSWA010000038">
    <property type="protein sequence ID" value="MDQ0496557.1"/>
    <property type="molecule type" value="Genomic_DNA"/>
</dbReference>
<dbReference type="Gene3D" id="3.40.630.30">
    <property type="match status" value="1"/>
</dbReference>
<comment type="caution">
    <text evidence="2">The sequence shown here is derived from an EMBL/GenBank/DDBJ whole genome shotgun (WGS) entry which is preliminary data.</text>
</comment>
<evidence type="ECO:0000259" key="1">
    <source>
        <dbReference type="Pfam" id="PF13302"/>
    </source>
</evidence>
<dbReference type="Proteomes" id="UP001242811">
    <property type="component" value="Unassembled WGS sequence"/>
</dbReference>
<feature type="domain" description="N-acetyltransferase" evidence="1">
    <location>
        <begin position="24"/>
        <end position="72"/>
    </location>
</feature>
<gene>
    <name evidence="2" type="ORF">QOZ95_004747</name>
</gene>
<dbReference type="InterPro" id="IPR000182">
    <property type="entry name" value="GNAT_dom"/>
</dbReference>
<dbReference type="Pfam" id="PF13302">
    <property type="entry name" value="Acetyltransf_3"/>
    <property type="match status" value="1"/>
</dbReference>
<protein>
    <submittedName>
        <fullName evidence="2">RimJ/RimL family protein N-acetyltransferase</fullName>
    </submittedName>
</protein>
<evidence type="ECO:0000313" key="2">
    <source>
        <dbReference type="EMBL" id="MDQ0496557.1"/>
    </source>
</evidence>
<keyword evidence="3" id="KW-1185">Reference proteome</keyword>
<reference evidence="2 3" key="1">
    <citation type="submission" date="2023-07" db="EMBL/GenBank/DDBJ databases">
        <title>Genomic Encyclopedia of Type Strains, Phase IV (KMG-IV): sequencing the most valuable type-strain genomes for metagenomic binning, comparative biology and taxonomic classification.</title>
        <authorList>
            <person name="Goeker M."/>
        </authorList>
    </citation>
    <scope>NUCLEOTIDE SEQUENCE [LARGE SCALE GENOMIC DNA]</scope>
    <source>
        <strain evidence="2 3">DSM 14914</strain>
    </source>
</reference>
<accession>A0ABU0L5J5</accession>
<name>A0ABU0L5J5_9BACL</name>
<sequence>MPPLTDTLVQYQQREAAAGLIKRRLGRVNLSNVVCGAWESYTLGYFLDEQYNGQGFTTEAVRLALKFAFGPLEVYVGYKLGLCLETRALFEFWRK</sequence>
<dbReference type="InterPro" id="IPR016181">
    <property type="entry name" value="Acyl_CoA_acyltransferase"/>
</dbReference>
<dbReference type="RefSeq" id="WP_152381645.1">
    <property type="nucleotide sequence ID" value="NZ_CP045298.1"/>
</dbReference>